<sequence>MKSAVWGLSRCPCKRVSPLATSPAYLKQRNVTCMNVKTDRAFVISPYFLAYRLIPITLESIHILRRRLLLRSLLPPPSIDSYLIEIVVTREINGTAARSNATSVKPNEDSFADMIDRALEKEFPENDQNEGNKSVVISNKNGARSPTLSPLHI</sequence>
<reference evidence="2 4" key="1">
    <citation type="submission" date="2020-01" db="EMBL/GenBank/DDBJ databases">
        <authorList>
            <person name="Mishra B."/>
        </authorList>
    </citation>
    <scope>NUCLEOTIDE SEQUENCE [LARGE SCALE GENOMIC DNA]</scope>
</reference>
<proteinExistence type="predicted"/>
<feature type="region of interest" description="Disordered" evidence="1">
    <location>
        <begin position="122"/>
        <end position="153"/>
    </location>
</feature>
<dbReference type="Proteomes" id="UP000467841">
    <property type="component" value="Unassembled WGS sequence"/>
</dbReference>
<dbReference type="OrthoDB" id="1728378at2759"/>
<dbReference type="EMBL" id="CACVBM020001404">
    <property type="protein sequence ID" value="CAA7049007.1"/>
    <property type="molecule type" value="Genomic_DNA"/>
</dbReference>
<gene>
    <name evidence="2" type="ORF">MERR_LOCUS26122</name>
    <name evidence="3" type="ORF">MERR_LOCUS36242</name>
</gene>
<evidence type="ECO:0000313" key="4">
    <source>
        <dbReference type="Proteomes" id="UP000467841"/>
    </source>
</evidence>
<evidence type="ECO:0000313" key="3">
    <source>
        <dbReference type="EMBL" id="CAA7049007.1"/>
    </source>
</evidence>
<evidence type="ECO:0000313" key="2">
    <source>
        <dbReference type="EMBL" id="CAA7038887.1"/>
    </source>
</evidence>
<keyword evidence="4" id="KW-1185">Reference proteome</keyword>
<name>A0A6D2JGQ3_9BRAS</name>
<dbReference type="EMBL" id="CACVBM020001200">
    <property type="protein sequence ID" value="CAA7038887.1"/>
    <property type="molecule type" value="Genomic_DNA"/>
</dbReference>
<organism evidence="2 4">
    <name type="scientific">Microthlaspi erraticum</name>
    <dbReference type="NCBI Taxonomy" id="1685480"/>
    <lineage>
        <taxon>Eukaryota</taxon>
        <taxon>Viridiplantae</taxon>
        <taxon>Streptophyta</taxon>
        <taxon>Embryophyta</taxon>
        <taxon>Tracheophyta</taxon>
        <taxon>Spermatophyta</taxon>
        <taxon>Magnoliopsida</taxon>
        <taxon>eudicotyledons</taxon>
        <taxon>Gunneridae</taxon>
        <taxon>Pentapetalae</taxon>
        <taxon>rosids</taxon>
        <taxon>malvids</taxon>
        <taxon>Brassicales</taxon>
        <taxon>Brassicaceae</taxon>
        <taxon>Coluteocarpeae</taxon>
        <taxon>Microthlaspi</taxon>
    </lineage>
</organism>
<protein>
    <submittedName>
        <fullName evidence="2">Uncharacterized protein</fullName>
    </submittedName>
</protein>
<accession>A0A6D2JGQ3</accession>
<dbReference type="AlphaFoldDB" id="A0A6D2JGQ3"/>
<feature type="compositionally biased region" description="Polar residues" evidence="1">
    <location>
        <begin position="129"/>
        <end position="153"/>
    </location>
</feature>
<evidence type="ECO:0000256" key="1">
    <source>
        <dbReference type="SAM" id="MobiDB-lite"/>
    </source>
</evidence>